<dbReference type="Gene3D" id="3.40.50.2300">
    <property type="match status" value="1"/>
</dbReference>
<keyword evidence="1 2" id="KW-0597">Phosphoprotein</keyword>
<protein>
    <submittedName>
        <fullName evidence="5">Response regulator</fullName>
    </submittedName>
</protein>
<feature type="modified residue" description="4-aspartylphosphate" evidence="2">
    <location>
        <position position="107"/>
    </location>
</feature>
<dbReference type="PROSITE" id="PS50110">
    <property type="entry name" value="RESPONSE_REGULATORY"/>
    <property type="match status" value="1"/>
</dbReference>
<dbReference type="InterPro" id="IPR001789">
    <property type="entry name" value="Sig_transdc_resp-reg_receiver"/>
</dbReference>
<dbReference type="InterPro" id="IPR011006">
    <property type="entry name" value="CheY-like_superfamily"/>
</dbReference>
<dbReference type="PANTHER" id="PTHR45339">
    <property type="entry name" value="HYBRID SIGNAL TRANSDUCTION HISTIDINE KINASE J"/>
    <property type="match status" value="1"/>
</dbReference>
<dbReference type="Proteomes" id="UP000298180">
    <property type="component" value="Unassembled WGS sequence"/>
</dbReference>
<dbReference type="EMBL" id="SMLM01000001">
    <property type="protein sequence ID" value="TFZ05177.1"/>
    <property type="molecule type" value="Genomic_DNA"/>
</dbReference>
<dbReference type="SMART" id="SM00448">
    <property type="entry name" value="REC"/>
    <property type="match status" value="1"/>
</dbReference>
<comment type="caution">
    <text evidence="5">The sequence shown here is derived from an EMBL/GenBank/DDBJ whole genome shotgun (WGS) entry which is preliminary data.</text>
</comment>
<name>A0A4Z0C0P0_9BURK</name>
<feature type="domain" description="Response regulatory" evidence="4">
    <location>
        <begin position="58"/>
        <end position="174"/>
    </location>
</feature>
<evidence type="ECO:0000313" key="5">
    <source>
        <dbReference type="EMBL" id="TFZ05177.1"/>
    </source>
</evidence>
<dbReference type="GO" id="GO:0000160">
    <property type="term" value="P:phosphorelay signal transduction system"/>
    <property type="evidence" value="ECO:0007669"/>
    <property type="project" value="InterPro"/>
</dbReference>
<sequence>MGASPHARLRGTARRDAHGAQRRTRPRQRIRAQRSRHGERAGSAGLAAAFETGQPETQHPGGGRQLDAASTLGALLTLQGASVEVAHDGAQAVAAVQQQRPEAVVMDIGMPVMNGYEAARAIRAAMPKGAPTLIALTGWGQYADKARALEAGFDFHFVKPLDIDDLIGCLDSIQSAAAAATNG</sequence>
<evidence type="ECO:0000256" key="2">
    <source>
        <dbReference type="PROSITE-ProRule" id="PRU00169"/>
    </source>
</evidence>
<feature type="compositionally biased region" description="Basic residues" evidence="3">
    <location>
        <begin position="20"/>
        <end position="37"/>
    </location>
</feature>
<evidence type="ECO:0000313" key="6">
    <source>
        <dbReference type="Proteomes" id="UP000298180"/>
    </source>
</evidence>
<dbReference type="AlphaFoldDB" id="A0A4Z0C0P0"/>
<dbReference type="PANTHER" id="PTHR45339:SF3">
    <property type="entry name" value="HISTIDINE KINASE"/>
    <property type="match status" value="1"/>
</dbReference>
<gene>
    <name evidence="5" type="ORF">EZ313_00400</name>
</gene>
<dbReference type="SUPFAM" id="SSF52172">
    <property type="entry name" value="CheY-like"/>
    <property type="match status" value="1"/>
</dbReference>
<dbReference type="OrthoDB" id="9793549at2"/>
<proteinExistence type="predicted"/>
<accession>A0A4Z0C0P0</accession>
<keyword evidence="6" id="KW-1185">Reference proteome</keyword>
<evidence type="ECO:0000259" key="4">
    <source>
        <dbReference type="PROSITE" id="PS50110"/>
    </source>
</evidence>
<evidence type="ECO:0000256" key="3">
    <source>
        <dbReference type="SAM" id="MobiDB-lite"/>
    </source>
</evidence>
<dbReference type="Pfam" id="PF00072">
    <property type="entry name" value="Response_reg"/>
    <property type="match status" value="1"/>
</dbReference>
<feature type="region of interest" description="Disordered" evidence="3">
    <location>
        <begin position="1"/>
        <end position="43"/>
    </location>
</feature>
<reference evidence="5 6" key="1">
    <citation type="submission" date="2019-03" db="EMBL/GenBank/DDBJ databases">
        <title>Ramlibacter henchirensis DSM 14656, whole genome shotgun sequence.</title>
        <authorList>
            <person name="Zhang X."/>
            <person name="Feng G."/>
            <person name="Zhu H."/>
        </authorList>
    </citation>
    <scope>NUCLEOTIDE SEQUENCE [LARGE SCALE GENOMIC DNA]</scope>
    <source>
        <strain evidence="5 6">DSM 14656</strain>
    </source>
</reference>
<organism evidence="5 6">
    <name type="scientific">Ramlibacter henchirensis</name>
    <dbReference type="NCBI Taxonomy" id="204072"/>
    <lineage>
        <taxon>Bacteria</taxon>
        <taxon>Pseudomonadati</taxon>
        <taxon>Pseudomonadota</taxon>
        <taxon>Betaproteobacteria</taxon>
        <taxon>Burkholderiales</taxon>
        <taxon>Comamonadaceae</taxon>
        <taxon>Ramlibacter</taxon>
    </lineage>
</organism>
<evidence type="ECO:0000256" key="1">
    <source>
        <dbReference type="ARBA" id="ARBA00022553"/>
    </source>
</evidence>